<feature type="region of interest" description="Disordered" evidence="1">
    <location>
        <begin position="361"/>
        <end position="455"/>
    </location>
</feature>
<feature type="compositionally biased region" description="Basic and acidic residues" evidence="1">
    <location>
        <begin position="1440"/>
        <end position="1454"/>
    </location>
</feature>
<keyword evidence="4" id="KW-0378">Hydrolase</keyword>
<feature type="compositionally biased region" description="Basic and acidic residues" evidence="1">
    <location>
        <begin position="293"/>
        <end position="302"/>
    </location>
</feature>
<evidence type="ECO:0000313" key="5">
    <source>
        <dbReference type="Proteomes" id="UP000298493"/>
    </source>
</evidence>
<feature type="compositionally biased region" description="Basic and acidic residues" evidence="1">
    <location>
        <begin position="170"/>
        <end position="183"/>
    </location>
</feature>
<feature type="compositionally biased region" description="Basic residues" evidence="1">
    <location>
        <begin position="623"/>
        <end position="633"/>
    </location>
</feature>
<feature type="compositionally biased region" description="Low complexity" evidence="1">
    <location>
        <begin position="361"/>
        <end position="373"/>
    </location>
</feature>
<dbReference type="Gene3D" id="2.30.29.30">
    <property type="entry name" value="Pleckstrin-homology domain (PH domain)/Phosphotyrosine-binding domain (PTB)"/>
    <property type="match status" value="1"/>
</dbReference>
<proteinExistence type="predicted"/>
<feature type="compositionally biased region" description="Basic and acidic residues" evidence="1">
    <location>
        <begin position="1"/>
        <end position="20"/>
    </location>
</feature>
<dbReference type="Pfam" id="PF00169">
    <property type="entry name" value="PH"/>
    <property type="match status" value="1"/>
</dbReference>
<dbReference type="SMART" id="SM00222">
    <property type="entry name" value="Sec7"/>
    <property type="match status" value="1"/>
</dbReference>
<dbReference type="STRING" id="86259.A0A4Z1NQQ3"/>
<feature type="compositionally biased region" description="Polar residues" evidence="1">
    <location>
        <begin position="386"/>
        <end position="395"/>
    </location>
</feature>
<feature type="compositionally biased region" description="Low complexity" evidence="1">
    <location>
        <begin position="1019"/>
        <end position="1032"/>
    </location>
</feature>
<protein>
    <submittedName>
        <fullName evidence="4">Carboxypeptidase S1 A</fullName>
    </submittedName>
</protein>
<dbReference type="Gene3D" id="1.10.1000.11">
    <property type="entry name" value="Arf Nucleotide-binding Site Opener,domain 2"/>
    <property type="match status" value="1"/>
</dbReference>
<evidence type="ECO:0000313" key="4">
    <source>
        <dbReference type="EMBL" id="TID15315.1"/>
    </source>
</evidence>
<feature type="compositionally biased region" description="Basic and acidic residues" evidence="1">
    <location>
        <begin position="1082"/>
        <end position="1097"/>
    </location>
</feature>
<feature type="compositionally biased region" description="Basic and acidic residues" evidence="1">
    <location>
        <begin position="1005"/>
        <end position="1018"/>
    </location>
</feature>
<sequence>MPERSLKPNASERDLKRRSTLDPLNLFRPGRMSEDLLRSRSNTQASERPESPPIQDHIPRFSLSKWRHASESQLSVKAKKQAKHADNGDIPPVPAMPANLPQMQQRPRTSGNPENGQTPSVMVTAPTLEVNGLKRKPDLERRKSRFLPFTRQKQSDGPTVIETQSPRPSMDVRRKTDKMDNRKSRFGTFRSKDPMDELRILAGSRMDMAAAEEAHAPDQEKVASSLALPVGRKSESARSEGDPGGSCRAGRATPERARNDNRQSTFTWLSRKHKQRASLFPLPDNLHPSSIEGSRDTLEPETPRPSTSARNSGSPEPTSSRSSPQKERQGVYSTQQVPHHLPLALAASSISFAAPGALLRQSSTRSHRSSQSSPVLAPPFNRRTRSSTMGSNMSIEDQHPPTPPFANGSGRNSTSTTGGRSSFSNLFGLNRLRHSDPHSPRQGSPGYTPANSMSISRENVSLPDRMEGEAPMKYLSRVEAVVPKSQIPVVLSKKVDDYIPVVLRSFMRKFAFFGDPLDMALRKILTEIDLPKETQQIDRVVQSFADRYHECNPGIFSDSGKSAHPKSRSDFFNKSNKFKMKKQDYVKNAATEGVSVDVLDCFYDNIVYTPFIRVEDDFDTKTMHSRKSKRTPKALKNALPAQVKKPSKEPLDPYPLLLENKLDVLRPQLQNVIALDDPYSYLGTAPSLDKRLLRSSKCGIIQLESSRSRPDAFAVENSQEAKVGVVDLPVDKVGLLWRKDSKKKTARSPWQEWGAILTGAGLYFFKNSNFVKNFIHQHEHHAKHGSGSPCIFKPAITSWKADFMLPIDNSVALHDSTYQKHKNAFTFFRHNNIDEVFLADTEAEMNDWLARLNHQAAFKTAGIRQRGLVGAHYDGQKQRGIRRLNSSASTAALQTVQTPSGEVTIQSGRINQEEAQQISAARRHNMEQKIAEFEDRLEETIKVGHMHKREASHLIILAPIQERTRTQLIHAASRVAAQLNWTRIEIWRLKCHRDILAMDLEEEKVEAQRKQDRIDRLTGKTTSIKSHSTTSTARPQTNGIEQLNSTATSSTVQSPTGLGPQSPASSRRPHTAPSEESVLDATEEHEHSISGSERDHADDDDDDDDVFKTPAERSPVSSPVLGPRSAPDGESSLLMKPSRRSRDIHRGSMVSILSGSPHLRPQSLSTNHDDVRSGHLSEYFTPTLTDEQARAQREELLLSQGAVSTSLERPNTSDSVEAEPLHERSSQRPVEPSSSAAGSPESKKVRRSFKQSLRDPGSRDSQNSIHSVIHHRHSSRKTPKSDSPTSAQLPENAVAEDGAGVEPHEGLKREKGSFTVHGKKASVVTFGSDWAEERLKALTRNESTPSSTSHRDADGVPVRSISTPLSMLSGDMNGHGNAKEDIQITIPTPPRDTSSEDKAISKATSIKDAGKERGRALDLSSLQQLEKAFALPPRKSSMSLRERRAVSNPGHRETSNASSTGAPPVLMPSAMPADTEEKLKDARNGSISDDTSSVIIHGREEEEEVAERS</sequence>
<dbReference type="InterPro" id="IPR011993">
    <property type="entry name" value="PH-like_dom_sf"/>
</dbReference>
<feature type="compositionally biased region" description="Basic residues" evidence="1">
    <location>
        <begin position="1268"/>
        <end position="1278"/>
    </location>
</feature>
<feature type="compositionally biased region" description="Polar residues" evidence="1">
    <location>
        <begin position="1201"/>
        <end position="1215"/>
    </location>
</feature>
<dbReference type="GO" id="GO:0005085">
    <property type="term" value="F:guanyl-nucleotide exchange factor activity"/>
    <property type="evidence" value="ECO:0007669"/>
    <property type="project" value="InterPro"/>
</dbReference>
<dbReference type="PANTHER" id="PTHR10663">
    <property type="entry name" value="GUANYL-NUCLEOTIDE EXCHANGE FACTOR"/>
    <property type="match status" value="1"/>
</dbReference>
<name>A0A4Z1NQQ3_9PEZI</name>
<feature type="compositionally biased region" description="Polar residues" evidence="1">
    <location>
        <begin position="101"/>
        <end position="121"/>
    </location>
</feature>
<feature type="compositionally biased region" description="Polar residues" evidence="1">
    <location>
        <begin position="151"/>
        <end position="167"/>
    </location>
</feature>
<feature type="region of interest" description="Disordered" evidence="1">
    <location>
        <begin position="1005"/>
        <end position="1320"/>
    </location>
</feature>
<comment type="caution">
    <text evidence="4">The sequence shown here is derived from an EMBL/GenBank/DDBJ whole genome shotgun (WGS) entry which is preliminary data.</text>
</comment>
<accession>A0A4Z1NQQ3</accession>
<feature type="compositionally biased region" description="Polar residues" evidence="1">
    <location>
        <begin position="1033"/>
        <end position="1056"/>
    </location>
</feature>
<feature type="compositionally biased region" description="Low complexity" evidence="1">
    <location>
        <begin position="407"/>
        <end position="425"/>
    </location>
</feature>
<feature type="compositionally biased region" description="Basic and acidic residues" evidence="1">
    <location>
        <begin position="1302"/>
        <end position="1312"/>
    </location>
</feature>
<evidence type="ECO:0000259" key="3">
    <source>
        <dbReference type="PROSITE" id="PS50190"/>
    </source>
</evidence>
<reference evidence="4 5" key="1">
    <citation type="submission" date="2019-04" db="EMBL/GenBank/DDBJ databases">
        <title>High contiguity whole genome sequence and gene annotation resource for two Venturia nashicola isolates.</title>
        <authorList>
            <person name="Prokchorchik M."/>
            <person name="Won K."/>
            <person name="Lee Y."/>
            <person name="Choi E.D."/>
            <person name="Segonzac C."/>
            <person name="Sohn K.H."/>
        </authorList>
    </citation>
    <scope>NUCLEOTIDE SEQUENCE [LARGE SCALE GENOMIC DNA]</scope>
    <source>
        <strain evidence="4 5">PRI2</strain>
    </source>
</reference>
<dbReference type="Proteomes" id="UP000298493">
    <property type="component" value="Unassembled WGS sequence"/>
</dbReference>
<feature type="region of interest" description="Disordered" evidence="1">
    <location>
        <begin position="1"/>
        <end position="192"/>
    </location>
</feature>
<feature type="region of interest" description="Disordered" evidence="1">
    <location>
        <begin position="623"/>
        <end position="647"/>
    </location>
</feature>
<evidence type="ECO:0000259" key="2">
    <source>
        <dbReference type="PROSITE" id="PS50003"/>
    </source>
</evidence>
<feature type="compositionally biased region" description="Basic and acidic residues" evidence="1">
    <location>
        <begin position="212"/>
        <end position="221"/>
    </location>
</feature>
<dbReference type="SUPFAM" id="SSF50729">
    <property type="entry name" value="PH domain-like"/>
    <property type="match status" value="1"/>
</dbReference>
<feature type="region of interest" description="Disordered" evidence="1">
    <location>
        <begin position="209"/>
        <end position="336"/>
    </location>
</feature>
<feature type="compositionally biased region" description="Basic and acidic residues" evidence="1">
    <location>
        <begin position="232"/>
        <end position="241"/>
    </location>
</feature>
<dbReference type="PROSITE" id="PS50190">
    <property type="entry name" value="SEC7"/>
    <property type="match status" value="1"/>
</dbReference>
<dbReference type="InterPro" id="IPR000904">
    <property type="entry name" value="Sec7_dom"/>
</dbReference>
<feature type="region of interest" description="Disordered" evidence="1">
    <location>
        <begin position="1337"/>
        <end position="1509"/>
    </location>
</feature>
<dbReference type="InterPro" id="IPR001849">
    <property type="entry name" value="PH_domain"/>
</dbReference>
<dbReference type="PANTHER" id="PTHR10663:SF405">
    <property type="entry name" value="ARF GUANINE NUCLEOTIDE EXCHANGE FACTOR SYT1"/>
    <property type="match status" value="1"/>
</dbReference>
<feature type="domain" description="SEC7" evidence="3">
    <location>
        <begin position="440"/>
        <end position="646"/>
    </location>
</feature>
<dbReference type="PROSITE" id="PS50003">
    <property type="entry name" value="PH_DOMAIN"/>
    <property type="match status" value="1"/>
</dbReference>
<keyword evidence="5" id="KW-1185">Reference proteome</keyword>
<feature type="compositionally biased region" description="Polar residues" evidence="1">
    <location>
        <begin position="1485"/>
        <end position="1494"/>
    </location>
</feature>
<evidence type="ECO:0000256" key="1">
    <source>
        <dbReference type="SAM" id="MobiDB-lite"/>
    </source>
</evidence>
<dbReference type="EMBL" id="SNSC02000021">
    <property type="protein sequence ID" value="TID15315.1"/>
    <property type="molecule type" value="Genomic_DNA"/>
</dbReference>
<dbReference type="GO" id="GO:0032012">
    <property type="term" value="P:regulation of ARF protein signal transduction"/>
    <property type="evidence" value="ECO:0007669"/>
    <property type="project" value="InterPro"/>
</dbReference>
<keyword evidence="4" id="KW-0645">Protease</keyword>
<feature type="compositionally biased region" description="Basic and acidic residues" evidence="1">
    <location>
        <begin position="1187"/>
        <end position="1196"/>
    </location>
</feature>
<dbReference type="GO" id="GO:0004180">
    <property type="term" value="F:carboxypeptidase activity"/>
    <property type="evidence" value="ECO:0007669"/>
    <property type="project" value="UniProtKB-KW"/>
</dbReference>
<feature type="compositionally biased region" description="Low complexity" evidence="1">
    <location>
        <begin position="312"/>
        <end position="323"/>
    </location>
</feature>
<dbReference type="InterPro" id="IPR035999">
    <property type="entry name" value="Sec7_dom_sf"/>
</dbReference>
<organism evidence="4 5">
    <name type="scientific">Venturia nashicola</name>
    <dbReference type="NCBI Taxonomy" id="86259"/>
    <lineage>
        <taxon>Eukaryota</taxon>
        <taxon>Fungi</taxon>
        <taxon>Dikarya</taxon>
        <taxon>Ascomycota</taxon>
        <taxon>Pezizomycotina</taxon>
        <taxon>Dothideomycetes</taxon>
        <taxon>Pleosporomycetidae</taxon>
        <taxon>Venturiales</taxon>
        <taxon>Venturiaceae</taxon>
        <taxon>Venturia</taxon>
    </lineage>
</organism>
<dbReference type="SUPFAM" id="SSF48425">
    <property type="entry name" value="Sec7 domain"/>
    <property type="match status" value="1"/>
</dbReference>
<keyword evidence="4" id="KW-0121">Carboxypeptidase</keyword>
<feature type="domain" description="PH" evidence="2">
    <location>
        <begin position="729"/>
        <end position="857"/>
    </location>
</feature>
<dbReference type="InterPro" id="IPR023394">
    <property type="entry name" value="Sec7_C_sf"/>
</dbReference>
<feature type="compositionally biased region" description="Low complexity" evidence="1">
    <location>
        <begin position="1231"/>
        <end position="1240"/>
    </location>
</feature>
<dbReference type="Pfam" id="PF01369">
    <property type="entry name" value="Sec7"/>
    <property type="match status" value="1"/>
</dbReference>
<gene>
    <name evidence="4" type="ORF">E6O75_ATG08568</name>
</gene>